<dbReference type="RefSeq" id="XP_033403308.1">
    <property type="nucleotide sequence ID" value="XM_033543785.1"/>
</dbReference>
<accession>A0A6A6BUB6</accession>
<proteinExistence type="predicted"/>
<sequence>AGQIVTYTSSGTVYASTVDGGQSAISTVQSTTTTNTGTSSTTTSAQPTCTTALPASCNSLDDGGTANTTPTQAQEDQC</sequence>
<feature type="non-terminal residue" evidence="2">
    <location>
        <position position="78"/>
    </location>
</feature>
<gene>
    <name evidence="2" type="ORF">K452DRAFT_314705</name>
</gene>
<feature type="region of interest" description="Disordered" evidence="1">
    <location>
        <begin position="57"/>
        <end position="78"/>
    </location>
</feature>
<dbReference type="Proteomes" id="UP000799438">
    <property type="component" value="Unassembled WGS sequence"/>
</dbReference>
<dbReference type="GeneID" id="54301282"/>
<organism evidence="2 3">
    <name type="scientific">Aplosporella prunicola CBS 121167</name>
    <dbReference type="NCBI Taxonomy" id="1176127"/>
    <lineage>
        <taxon>Eukaryota</taxon>
        <taxon>Fungi</taxon>
        <taxon>Dikarya</taxon>
        <taxon>Ascomycota</taxon>
        <taxon>Pezizomycotina</taxon>
        <taxon>Dothideomycetes</taxon>
        <taxon>Dothideomycetes incertae sedis</taxon>
        <taxon>Botryosphaeriales</taxon>
        <taxon>Aplosporellaceae</taxon>
        <taxon>Aplosporella</taxon>
    </lineage>
</organism>
<keyword evidence="3" id="KW-1185">Reference proteome</keyword>
<protein>
    <submittedName>
        <fullName evidence="2">Uncharacterized protein</fullName>
    </submittedName>
</protein>
<evidence type="ECO:0000313" key="2">
    <source>
        <dbReference type="EMBL" id="KAF2147600.1"/>
    </source>
</evidence>
<name>A0A6A6BUB6_9PEZI</name>
<reference evidence="2" key="1">
    <citation type="journal article" date="2020" name="Stud. Mycol.">
        <title>101 Dothideomycetes genomes: a test case for predicting lifestyles and emergence of pathogens.</title>
        <authorList>
            <person name="Haridas S."/>
            <person name="Albert R."/>
            <person name="Binder M."/>
            <person name="Bloem J."/>
            <person name="Labutti K."/>
            <person name="Salamov A."/>
            <person name="Andreopoulos B."/>
            <person name="Baker S."/>
            <person name="Barry K."/>
            <person name="Bills G."/>
            <person name="Bluhm B."/>
            <person name="Cannon C."/>
            <person name="Castanera R."/>
            <person name="Culley D."/>
            <person name="Daum C."/>
            <person name="Ezra D."/>
            <person name="Gonzalez J."/>
            <person name="Henrissat B."/>
            <person name="Kuo A."/>
            <person name="Liang C."/>
            <person name="Lipzen A."/>
            <person name="Lutzoni F."/>
            <person name="Magnuson J."/>
            <person name="Mondo S."/>
            <person name="Nolan M."/>
            <person name="Ohm R."/>
            <person name="Pangilinan J."/>
            <person name="Park H.-J."/>
            <person name="Ramirez L."/>
            <person name="Alfaro M."/>
            <person name="Sun H."/>
            <person name="Tritt A."/>
            <person name="Yoshinaga Y."/>
            <person name="Zwiers L.-H."/>
            <person name="Turgeon B."/>
            <person name="Goodwin S."/>
            <person name="Spatafora J."/>
            <person name="Crous P."/>
            <person name="Grigoriev I."/>
        </authorList>
    </citation>
    <scope>NUCLEOTIDE SEQUENCE</scope>
    <source>
        <strain evidence="2">CBS 121167</strain>
    </source>
</reference>
<dbReference type="AlphaFoldDB" id="A0A6A6BUB6"/>
<feature type="compositionally biased region" description="Polar residues" evidence="1">
    <location>
        <begin position="65"/>
        <end position="78"/>
    </location>
</feature>
<evidence type="ECO:0000256" key="1">
    <source>
        <dbReference type="SAM" id="MobiDB-lite"/>
    </source>
</evidence>
<feature type="non-terminal residue" evidence="2">
    <location>
        <position position="1"/>
    </location>
</feature>
<dbReference type="EMBL" id="ML995474">
    <property type="protein sequence ID" value="KAF2147600.1"/>
    <property type="molecule type" value="Genomic_DNA"/>
</dbReference>
<evidence type="ECO:0000313" key="3">
    <source>
        <dbReference type="Proteomes" id="UP000799438"/>
    </source>
</evidence>